<dbReference type="SUPFAM" id="SSF47413">
    <property type="entry name" value="lambda repressor-like DNA-binding domains"/>
    <property type="match status" value="1"/>
</dbReference>
<keyword evidence="3" id="KW-0804">Transcription</keyword>
<dbReference type="FunFam" id="1.10.260.40:FF:000015">
    <property type="entry name" value="Endothelial differentiation-related factor 1"/>
    <property type="match status" value="1"/>
</dbReference>
<gene>
    <name evidence="6" type="ORF">OTU49_000427</name>
</gene>
<evidence type="ECO:0000259" key="5">
    <source>
        <dbReference type="PROSITE" id="PS50943"/>
    </source>
</evidence>
<dbReference type="PROSITE" id="PS50943">
    <property type="entry name" value="HTH_CROC1"/>
    <property type="match status" value="1"/>
</dbReference>
<dbReference type="Proteomes" id="UP001445076">
    <property type="component" value="Unassembled WGS sequence"/>
</dbReference>
<keyword evidence="2" id="KW-0238">DNA-binding</keyword>
<sequence length="149" mass="16701">MTDSDWDTVTVLRKKPQKSSQLKSEQAVNQARRSGVQIETSSKYGAASNKQHGTSMNTAKLDRETEELKHAKITPDVGRLIQQGRQAKNWTQKDLATRINEKPQVIQEYEQGKAVPNQNVLGKIERAIGLRLRGKDKGQAIQPLGNKKK</sequence>
<reference evidence="6 7" key="1">
    <citation type="journal article" date="2024" name="BMC Genomics">
        <title>Genome assembly of redclaw crayfish (Cherax quadricarinatus) provides insights into its immune adaptation and hypoxia tolerance.</title>
        <authorList>
            <person name="Liu Z."/>
            <person name="Zheng J."/>
            <person name="Li H."/>
            <person name="Fang K."/>
            <person name="Wang S."/>
            <person name="He J."/>
            <person name="Zhou D."/>
            <person name="Weng S."/>
            <person name="Chi M."/>
            <person name="Gu Z."/>
            <person name="He J."/>
            <person name="Li F."/>
            <person name="Wang M."/>
        </authorList>
    </citation>
    <scope>NUCLEOTIDE SEQUENCE [LARGE SCALE GENOMIC DNA]</scope>
    <source>
        <strain evidence="6">ZL_2023a</strain>
    </source>
</reference>
<organism evidence="6 7">
    <name type="scientific">Cherax quadricarinatus</name>
    <name type="common">Australian red claw crayfish</name>
    <dbReference type="NCBI Taxonomy" id="27406"/>
    <lineage>
        <taxon>Eukaryota</taxon>
        <taxon>Metazoa</taxon>
        <taxon>Ecdysozoa</taxon>
        <taxon>Arthropoda</taxon>
        <taxon>Crustacea</taxon>
        <taxon>Multicrustacea</taxon>
        <taxon>Malacostraca</taxon>
        <taxon>Eumalacostraca</taxon>
        <taxon>Eucarida</taxon>
        <taxon>Decapoda</taxon>
        <taxon>Pleocyemata</taxon>
        <taxon>Astacidea</taxon>
        <taxon>Parastacoidea</taxon>
        <taxon>Parastacidae</taxon>
        <taxon>Cherax</taxon>
    </lineage>
</organism>
<dbReference type="InterPro" id="IPR001387">
    <property type="entry name" value="Cro/C1-type_HTH"/>
</dbReference>
<dbReference type="GO" id="GO:0005634">
    <property type="term" value="C:nucleus"/>
    <property type="evidence" value="ECO:0007669"/>
    <property type="project" value="TreeGrafter"/>
</dbReference>
<feature type="region of interest" description="Disordered" evidence="4">
    <location>
        <begin position="1"/>
        <end position="57"/>
    </location>
</feature>
<dbReference type="SMART" id="SM00530">
    <property type="entry name" value="HTH_XRE"/>
    <property type="match status" value="1"/>
</dbReference>
<dbReference type="EMBL" id="JARKIK010000020">
    <property type="protein sequence ID" value="KAK8745049.1"/>
    <property type="molecule type" value="Genomic_DNA"/>
</dbReference>
<evidence type="ECO:0000256" key="3">
    <source>
        <dbReference type="ARBA" id="ARBA00023163"/>
    </source>
</evidence>
<proteinExistence type="predicted"/>
<keyword evidence="7" id="KW-1185">Reference proteome</keyword>
<evidence type="ECO:0000256" key="2">
    <source>
        <dbReference type="ARBA" id="ARBA00023125"/>
    </source>
</evidence>
<accession>A0AAW0Y4H8</accession>
<evidence type="ECO:0000313" key="6">
    <source>
        <dbReference type="EMBL" id="KAK8745049.1"/>
    </source>
</evidence>
<comment type="caution">
    <text evidence="6">The sequence shown here is derived from an EMBL/GenBank/DDBJ whole genome shotgun (WGS) entry which is preliminary data.</text>
</comment>
<dbReference type="GO" id="GO:0003677">
    <property type="term" value="F:DNA binding"/>
    <property type="evidence" value="ECO:0007669"/>
    <property type="project" value="UniProtKB-KW"/>
</dbReference>
<dbReference type="CDD" id="cd00093">
    <property type="entry name" value="HTH_XRE"/>
    <property type="match status" value="1"/>
</dbReference>
<keyword evidence="1" id="KW-0805">Transcription regulation</keyword>
<dbReference type="PANTHER" id="PTHR10245:SF15">
    <property type="entry name" value="ENDOTHELIAL DIFFERENTIATION-RELATED FACTOR 1"/>
    <property type="match status" value="1"/>
</dbReference>
<evidence type="ECO:0000313" key="7">
    <source>
        <dbReference type="Proteomes" id="UP001445076"/>
    </source>
</evidence>
<dbReference type="InterPro" id="IPR013729">
    <property type="entry name" value="MBF1_N"/>
</dbReference>
<name>A0AAW0Y4H8_CHEQU</name>
<evidence type="ECO:0000256" key="4">
    <source>
        <dbReference type="SAM" id="MobiDB-lite"/>
    </source>
</evidence>
<dbReference type="InterPro" id="IPR010982">
    <property type="entry name" value="Lambda_DNA-bd_dom_sf"/>
</dbReference>
<protein>
    <recommendedName>
        <fullName evidence="5">HTH cro/C1-type domain-containing protein</fullName>
    </recommendedName>
</protein>
<feature type="compositionally biased region" description="Polar residues" evidence="4">
    <location>
        <begin position="18"/>
        <end position="57"/>
    </location>
</feature>
<evidence type="ECO:0000256" key="1">
    <source>
        <dbReference type="ARBA" id="ARBA00023015"/>
    </source>
</evidence>
<dbReference type="Pfam" id="PF08523">
    <property type="entry name" value="MBF1"/>
    <property type="match status" value="1"/>
</dbReference>
<dbReference type="PANTHER" id="PTHR10245">
    <property type="entry name" value="ENDOTHELIAL DIFFERENTIATION-RELATED FACTOR 1 MULTIPROTEIN BRIDGING FACTOR 1"/>
    <property type="match status" value="1"/>
</dbReference>
<dbReference type="AlphaFoldDB" id="A0AAW0Y4H8"/>
<dbReference type="Gene3D" id="1.10.260.40">
    <property type="entry name" value="lambda repressor-like DNA-binding domains"/>
    <property type="match status" value="1"/>
</dbReference>
<feature type="domain" description="HTH cro/C1-type" evidence="5">
    <location>
        <begin position="81"/>
        <end position="135"/>
    </location>
</feature>
<dbReference type="Pfam" id="PF01381">
    <property type="entry name" value="HTH_3"/>
    <property type="match status" value="1"/>
</dbReference>